<accession>A0ABS7CBR2</accession>
<dbReference type="InterPro" id="IPR029058">
    <property type="entry name" value="AB_hydrolase_fold"/>
</dbReference>
<dbReference type="Proteomes" id="UP001519887">
    <property type="component" value="Unassembled WGS sequence"/>
</dbReference>
<gene>
    <name evidence="2" type="ORF">K0U00_30500</name>
</gene>
<dbReference type="PANTHER" id="PTHR40111">
    <property type="entry name" value="CEPHALOSPORIN-C DEACETYLASE"/>
    <property type="match status" value="1"/>
</dbReference>
<evidence type="ECO:0000313" key="2">
    <source>
        <dbReference type="EMBL" id="MBW7458380.1"/>
    </source>
</evidence>
<name>A0ABS7CBR2_9BACL</name>
<dbReference type="Pfam" id="PF05448">
    <property type="entry name" value="AXE1"/>
    <property type="match status" value="1"/>
</dbReference>
<sequence length="188" mass="20619">MKELYGSSKGWVSMGVLDKEHSYYQALALDAVRGVNAAAQQPEIDPARVAVVGGSQGGGLSLLAAALNPKVAAVVADIPNMCHMDYGLMHSTGSLTEIAQYLKRHPHQLERVLDTLAHFDMLNLAPRITAPLLMSVGWKDTVCIPETIYAVYNKLRCSKQILDYPFNGHETGEEHGRKVMEFLQRTLG</sequence>
<dbReference type="PANTHER" id="PTHR40111:SF1">
    <property type="entry name" value="CEPHALOSPORIN-C DEACETYLASE"/>
    <property type="match status" value="1"/>
</dbReference>
<feature type="domain" description="Acetyl xylan esterase" evidence="1">
    <location>
        <begin position="7"/>
        <end position="185"/>
    </location>
</feature>
<comment type="caution">
    <text evidence="2">The sequence shown here is derived from an EMBL/GenBank/DDBJ whole genome shotgun (WGS) entry which is preliminary data.</text>
</comment>
<organism evidence="2 3">
    <name type="scientific">Paenibacillus sepulcri</name>
    <dbReference type="NCBI Taxonomy" id="359917"/>
    <lineage>
        <taxon>Bacteria</taxon>
        <taxon>Bacillati</taxon>
        <taxon>Bacillota</taxon>
        <taxon>Bacilli</taxon>
        <taxon>Bacillales</taxon>
        <taxon>Paenibacillaceae</taxon>
        <taxon>Paenibacillus</taxon>
    </lineage>
</organism>
<reference evidence="2 3" key="1">
    <citation type="submission" date="2021-07" db="EMBL/GenBank/DDBJ databases">
        <title>Paenibacillus radiodurans sp. nov., isolated from the southeastern edge of Tengger Desert.</title>
        <authorList>
            <person name="Zhang G."/>
        </authorList>
    </citation>
    <scope>NUCLEOTIDE SEQUENCE [LARGE SCALE GENOMIC DNA]</scope>
    <source>
        <strain evidence="2 3">CCM 7311</strain>
    </source>
</reference>
<dbReference type="EMBL" id="JAHZIK010001175">
    <property type="protein sequence ID" value="MBW7458380.1"/>
    <property type="molecule type" value="Genomic_DNA"/>
</dbReference>
<dbReference type="InterPro" id="IPR008391">
    <property type="entry name" value="AXE1_dom"/>
</dbReference>
<proteinExistence type="predicted"/>
<dbReference type="Gene3D" id="3.40.50.1820">
    <property type="entry name" value="alpha/beta hydrolase"/>
    <property type="match status" value="1"/>
</dbReference>
<keyword evidence="3" id="KW-1185">Reference proteome</keyword>
<evidence type="ECO:0000313" key="3">
    <source>
        <dbReference type="Proteomes" id="UP001519887"/>
    </source>
</evidence>
<protein>
    <submittedName>
        <fullName evidence="2">Acetylxylan esterase</fullName>
    </submittedName>
</protein>
<evidence type="ECO:0000259" key="1">
    <source>
        <dbReference type="Pfam" id="PF05448"/>
    </source>
</evidence>
<feature type="non-terminal residue" evidence="2">
    <location>
        <position position="1"/>
    </location>
</feature>
<dbReference type="SUPFAM" id="SSF53474">
    <property type="entry name" value="alpha/beta-Hydrolases"/>
    <property type="match status" value="1"/>
</dbReference>
<dbReference type="InterPro" id="IPR039069">
    <property type="entry name" value="CE7"/>
</dbReference>